<accession>I3X527</accession>
<dbReference type="KEGG" id="sfd:USDA257_c24070"/>
<evidence type="ECO:0000313" key="2">
    <source>
        <dbReference type="EMBL" id="AFL50983.1"/>
    </source>
</evidence>
<gene>
    <name evidence="2" type="ORF">USDA257_c24070</name>
</gene>
<organism evidence="2 3">
    <name type="scientific">Sinorhizobium fredii (strain USDA 257)</name>
    <dbReference type="NCBI Taxonomy" id="1185652"/>
    <lineage>
        <taxon>Bacteria</taxon>
        <taxon>Pseudomonadati</taxon>
        <taxon>Pseudomonadota</taxon>
        <taxon>Alphaproteobacteria</taxon>
        <taxon>Hyphomicrobiales</taxon>
        <taxon>Rhizobiaceae</taxon>
        <taxon>Sinorhizobium/Ensifer group</taxon>
        <taxon>Sinorhizobium</taxon>
    </lineage>
</organism>
<reference evidence="2 3" key="1">
    <citation type="journal article" date="2012" name="J. Bacteriol.">
        <title>Complete genome sequence of the broad-host-range strain Sinorhizobium fredii USDA257.</title>
        <authorList>
            <person name="Schuldes J."/>
            <person name="Rodriguez Orbegoso M."/>
            <person name="Schmeisser C."/>
            <person name="Krishnan H.B."/>
            <person name="Daniel R."/>
            <person name="Streit W.R."/>
        </authorList>
    </citation>
    <scope>NUCLEOTIDE SEQUENCE [LARGE SCALE GENOMIC DNA]</scope>
    <source>
        <strain evidence="2 3">USDA 257</strain>
    </source>
</reference>
<dbReference type="AlphaFoldDB" id="I3X527"/>
<evidence type="ECO:0000256" key="1">
    <source>
        <dbReference type="SAM" id="MobiDB-lite"/>
    </source>
</evidence>
<dbReference type="HOGENOM" id="CLU_2332130_0_0_5"/>
<proteinExistence type="predicted"/>
<evidence type="ECO:0000313" key="3">
    <source>
        <dbReference type="Proteomes" id="UP000006180"/>
    </source>
</evidence>
<name>I3X527_SINF2</name>
<feature type="region of interest" description="Disordered" evidence="1">
    <location>
        <begin position="76"/>
        <end position="98"/>
    </location>
</feature>
<sequence length="98" mass="10549">MLRAKRHRTAITDSHCAKPAPFGTSTSCLIVRGAPLASGPAMRCHPPGTSPVEELHHSGMIRFAGADEALQHFDATKGVDSSCKEQERRAERADAAKR</sequence>
<dbReference type="Proteomes" id="UP000006180">
    <property type="component" value="Chromosome"/>
</dbReference>
<dbReference type="EMBL" id="CP003563">
    <property type="protein sequence ID" value="AFL50983.1"/>
    <property type="molecule type" value="Genomic_DNA"/>
</dbReference>
<protein>
    <submittedName>
        <fullName evidence="2">Uncharacterized protein</fullName>
    </submittedName>
</protein>